<sequence>MKPIISIGPYQRSIKQMVQSSPLRFYGLEQERVDLIQLRKDLIYWLDSLEDFFDGNYLTWHFPARLLKLRNSEQSLQELKTRYIGKESLKHSPRKNDINLQLSFKEMRSRVAKFVKELRDFWIVASIKYAESVAKSTDSLKQRRLRCCGLIDL</sequence>
<evidence type="ECO:0000313" key="2">
    <source>
        <dbReference type="Proteomes" id="UP000002358"/>
    </source>
</evidence>
<accession>A0A7M7QEZ0</accession>
<evidence type="ECO:0000313" key="1">
    <source>
        <dbReference type="EnsemblMetazoa" id="XP_031786654"/>
    </source>
</evidence>
<dbReference type="GeneID" id="100679364"/>
<dbReference type="RefSeq" id="XP_031786654.1">
    <property type="nucleotide sequence ID" value="XM_031930794.1"/>
</dbReference>
<dbReference type="Proteomes" id="UP000002358">
    <property type="component" value="Chromosome 4"/>
</dbReference>
<protein>
    <submittedName>
        <fullName evidence="1">Uncharacterized protein</fullName>
    </submittedName>
</protein>
<proteinExistence type="predicted"/>
<keyword evidence="2" id="KW-1185">Reference proteome</keyword>
<dbReference type="EnsemblMetazoa" id="XM_031930794">
    <property type="protein sequence ID" value="XP_031786654"/>
    <property type="gene ID" value="LOC100679364"/>
</dbReference>
<reference evidence="1" key="1">
    <citation type="submission" date="2021-01" db="UniProtKB">
        <authorList>
            <consortium name="EnsemblMetazoa"/>
        </authorList>
    </citation>
    <scope>IDENTIFICATION</scope>
</reference>
<dbReference type="AlphaFoldDB" id="A0A7M7QEZ0"/>
<name>A0A7M7QEZ0_NASVI</name>
<organism evidence="1 2">
    <name type="scientific">Nasonia vitripennis</name>
    <name type="common">Parasitic wasp</name>
    <dbReference type="NCBI Taxonomy" id="7425"/>
    <lineage>
        <taxon>Eukaryota</taxon>
        <taxon>Metazoa</taxon>
        <taxon>Ecdysozoa</taxon>
        <taxon>Arthropoda</taxon>
        <taxon>Hexapoda</taxon>
        <taxon>Insecta</taxon>
        <taxon>Pterygota</taxon>
        <taxon>Neoptera</taxon>
        <taxon>Endopterygota</taxon>
        <taxon>Hymenoptera</taxon>
        <taxon>Apocrita</taxon>
        <taxon>Proctotrupomorpha</taxon>
        <taxon>Chalcidoidea</taxon>
        <taxon>Pteromalidae</taxon>
        <taxon>Pteromalinae</taxon>
        <taxon>Nasonia</taxon>
    </lineage>
</organism>